<feature type="signal peptide" evidence="1">
    <location>
        <begin position="1"/>
        <end position="18"/>
    </location>
</feature>
<feature type="chain" id="PRO_5015468146" description="Thioredoxin domain-containing protein" evidence="1">
    <location>
        <begin position="19"/>
        <end position="437"/>
    </location>
</feature>
<evidence type="ECO:0000259" key="2">
    <source>
        <dbReference type="PROSITE" id="PS51352"/>
    </source>
</evidence>
<dbReference type="OrthoDB" id="793244at2"/>
<comment type="caution">
    <text evidence="3">The sequence shown here is derived from an EMBL/GenBank/DDBJ whole genome shotgun (WGS) entry which is preliminary data.</text>
</comment>
<evidence type="ECO:0000313" key="4">
    <source>
        <dbReference type="Proteomes" id="UP000238642"/>
    </source>
</evidence>
<dbReference type="InterPro" id="IPR050553">
    <property type="entry name" value="Thioredoxin_ResA/DsbE_sf"/>
</dbReference>
<organism evidence="3 4">
    <name type="scientific">Sphingobacterium gobiense</name>
    <dbReference type="NCBI Taxonomy" id="1382456"/>
    <lineage>
        <taxon>Bacteria</taxon>
        <taxon>Pseudomonadati</taxon>
        <taxon>Bacteroidota</taxon>
        <taxon>Sphingobacteriia</taxon>
        <taxon>Sphingobacteriales</taxon>
        <taxon>Sphingobacteriaceae</taxon>
        <taxon>Sphingobacterium</taxon>
    </lineage>
</organism>
<dbReference type="InterPro" id="IPR036249">
    <property type="entry name" value="Thioredoxin-like_sf"/>
</dbReference>
<dbReference type="RefSeq" id="WP_105726913.1">
    <property type="nucleotide sequence ID" value="NZ_PVBS01000002.1"/>
</dbReference>
<evidence type="ECO:0000256" key="1">
    <source>
        <dbReference type="SAM" id="SignalP"/>
    </source>
</evidence>
<dbReference type="SUPFAM" id="SSF52833">
    <property type="entry name" value="Thioredoxin-like"/>
    <property type="match status" value="1"/>
</dbReference>
<dbReference type="PROSITE" id="PS51352">
    <property type="entry name" value="THIOREDOXIN_2"/>
    <property type="match status" value="1"/>
</dbReference>
<proteinExistence type="predicted"/>
<dbReference type="GO" id="GO:0016491">
    <property type="term" value="F:oxidoreductase activity"/>
    <property type="evidence" value="ECO:0007669"/>
    <property type="project" value="InterPro"/>
</dbReference>
<dbReference type="Pfam" id="PF08534">
    <property type="entry name" value="Redoxin"/>
    <property type="match status" value="1"/>
</dbReference>
<reference evidence="3 4" key="1">
    <citation type="submission" date="2018-02" db="EMBL/GenBank/DDBJ databases">
        <title>The draft genome of Sphingobacterium gobiense H7.</title>
        <authorList>
            <person name="Li L."/>
            <person name="Liu L."/>
            <person name="Zhang X."/>
            <person name="Wang T."/>
            <person name="Liang L."/>
        </authorList>
    </citation>
    <scope>NUCLEOTIDE SEQUENCE [LARGE SCALE GENOMIC DNA]</scope>
    <source>
        <strain evidence="3 4">ACCC 05757</strain>
    </source>
</reference>
<dbReference type="Gene3D" id="3.40.30.10">
    <property type="entry name" value="Glutaredoxin"/>
    <property type="match status" value="1"/>
</dbReference>
<feature type="domain" description="Thioredoxin" evidence="2">
    <location>
        <begin position="25"/>
        <end position="164"/>
    </location>
</feature>
<keyword evidence="4" id="KW-1185">Reference proteome</keyword>
<dbReference type="CDD" id="cd02966">
    <property type="entry name" value="TlpA_like_family"/>
    <property type="match status" value="1"/>
</dbReference>
<accession>A0A2S9JNK8</accession>
<dbReference type="AlphaFoldDB" id="A0A2S9JNK8"/>
<dbReference type="PANTHER" id="PTHR42852:SF13">
    <property type="entry name" value="PROTEIN DIPZ"/>
    <property type="match status" value="1"/>
</dbReference>
<dbReference type="EMBL" id="PVBS01000002">
    <property type="protein sequence ID" value="PRD54702.1"/>
    <property type="molecule type" value="Genomic_DNA"/>
</dbReference>
<protein>
    <recommendedName>
        <fullName evidence="2">Thioredoxin domain-containing protein</fullName>
    </recommendedName>
</protein>
<dbReference type="InterPro" id="IPR013740">
    <property type="entry name" value="Redoxin"/>
</dbReference>
<sequence length="437" mass="50154">MKYFLTICILLASLGSWAQDKLLNVDVGDETPDIILYDIQDRTEPTVELRNLSNEKLVILDFWATWCGACLAAMPKMDSIARERSDEIEVITVTKQDKELVMNFFEKRKQRGDYVHKSPKLFGDTVLNKHFPHRFIPHYVWMKDGKVIALTEEVTRAAVQQALSEGETKLRKKVDTKAIPWNKNEKSLLQHLQNINSLDMSAWKHYSLLTTGFLEKVGPHIGYTQVHMDSLNLIRFTGVHMALARLYRIAYGRARWYITNTAVEIRSESSFFANQGLKGMRVVDWLRDYGVSYESVVSRETDIFVKMASDLKEAFPQFRAYTEKTKDTCLVLEVFKEKPEKPWKVFNDEKPKYISDMDCISVENGTVRGFMTSLETTVFLNSKFPLVDGIGYPDKISVSICGRLGSLAAINEALAPYGLRITKKLAWFDKLIIEDNE</sequence>
<evidence type="ECO:0000313" key="3">
    <source>
        <dbReference type="EMBL" id="PRD54702.1"/>
    </source>
</evidence>
<gene>
    <name evidence="3" type="ORF">C5749_14815</name>
</gene>
<name>A0A2S9JNK8_9SPHI</name>
<dbReference type="PANTHER" id="PTHR42852">
    <property type="entry name" value="THIOL:DISULFIDE INTERCHANGE PROTEIN DSBE"/>
    <property type="match status" value="1"/>
</dbReference>
<keyword evidence="1" id="KW-0732">Signal</keyword>
<dbReference type="InterPro" id="IPR013766">
    <property type="entry name" value="Thioredoxin_domain"/>
</dbReference>
<dbReference type="Proteomes" id="UP000238642">
    <property type="component" value="Unassembled WGS sequence"/>
</dbReference>